<reference evidence="5" key="1">
    <citation type="journal article" date="2014" name="Int. J. Syst. Evol. Microbiol.">
        <title>Complete genome sequence of Corynebacterium casei LMG S-19264T (=DSM 44701T), isolated from a smear-ripened cheese.</title>
        <authorList>
            <consortium name="US DOE Joint Genome Institute (JGI-PGF)"/>
            <person name="Walter F."/>
            <person name="Albersmeier A."/>
            <person name="Kalinowski J."/>
            <person name="Ruckert C."/>
        </authorList>
    </citation>
    <scope>NUCLEOTIDE SEQUENCE</scope>
    <source>
        <strain evidence="5">CGMCC 4.7308</strain>
    </source>
</reference>
<dbReference type="GO" id="GO:0003700">
    <property type="term" value="F:DNA-binding transcription factor activity"/>
    <property type="evidence" value="ECO:0007669"/>
    <property type="project" value="TreeGrafter"/>
</dbReference>
<dbReference type="Gene3D" id="3.40.50.2300">
    <property type="match status" value="2"/>
</dbReference>
<evidence type="ECO:0000313" key="5">
    <source>
        <dbReference type="EMBL" id="GGM19309.1"/>
    </source>
</evidence>
<dbReference type="Pfam" id="PF00356">
    <property type="entry name" value="LacI"/>
    <property type="match status" value="1"/>
</dbReference>
<dbReference type="PANTHER" id="PTHR30146">
    <property type="entry name" value="LACI-RELATED TRANSCRIPTIONAL REPRESSOR"/>
    <property type="match status" value="1"/>
</dbReference>
<dbReference type="SMART" id="SM00354">
    <property type="entry name" value="HTH_LACI"/>
    <property type="match status" value="1"/>
</dbReference>
<feature type="domain" description="HTH lacI-type" evidence="4">
    <location>
        <begin position="1"/>
        <end position="56"/>
    </location>
</feature>
<evidence type="ECO:0000313" key="6">
    <source>
        <dbReference type="Proteomes" id="UP000655208"/>
    </source>
</evidence>
<dbReference type="InterPro" id="IPR046335">
    <property type="entry name" value="LacI/GalR-like_sensor"/>
</dbReference>
<name>A0A917TEF1_9ACTN</name>
<proteinExistence type="predicted"/>
<protein>
    <submittedName>
        <fullName evidence="5">Transcriptional regulator</fullName>
    </submittedName>
</protein>
<dbReference type="CDD" id="cd01392">
    <property type="entry name" value="HTH_LacI"/>
    <property type="match status" value="1"/>
</dbReference>
<evidence type="ECO:0000256" key="1">
    <source>
        <dbReference type="ARBA" id="ARBA00023015"/>
    </source>
</evidence>
<dbReference type="EMBL" id="BMNA01000024">
    <property type="protein sequence ID" value="GGM19309.1"/>
    <property type="molecule type" value="Genomic_DNA"/>
</dbReference>
<keyword evidence="6" id="KW-1185">Reference proteome</keyword>
<evidence type="ECO:0000256" key="3">
    <source>
        <dbReference type="ARBA" id="ARBA00023163"/>
    </source>
</evidence>
<dbReference type="Pfam" id="PF13377">
    <property type="entry name" value="Peripla_BP_3"/>
    <property type="match status" value="1"/>
</dbReference>
<accession>A0A917TEF1</accession>
<dbReference type="AlphaFoldDB" id="A0A917TEF1"/>
<reference evidence="5" key="2">
    <citation type="submission" date="2020-09" db="EMBL/GenBank/DDBJ databases">
        <authorList>
            <person name="Sun Q."/>
            <person name="Zhou Y."/>
        </authorList>
    </citation>
    <scope>NUCLEOTIDE SEQUENCE</scope>
    <source>
        <strain evidence="5">CGMCC 4.7308</strain>
    </source>
</reference>
<dbReference type="CDD" id="cd06279">
    <property type="entry name" value="PBP1_LacI-like"/>
    <property type="match status" value="1"/>
</dbReference>
<dbReference type="PROSITE" id="PS50932">
    <property type="entry name" value="HTH_LACI_2"/>
    <property type="match status" value="1"/>
</dbReference>
<dbReference type="InterPro" id="IPR028082">
    <property type="entry name" value="Peripla_BP_I"/>
</dbReference>
<dbReference type="PANTHER" id="PTHR30146:SF138">
    <property type="entry name" value="TRANSCRIPTIONAL REGULATORY PROTEIN"/>
    <property type="match status" value="1"/>
</dbReference>
<keyword evidence="2" id="KW-0238">DNA-binding</keyword>
<organism evidence="5 6">
    <name type="scientific">Nakamurella endophytica</name>
    <dbReference type="NCBI Taxonomy" id="1748367"/>
    <lineage>
        <taxon>Bacteria</taxon>
        <taxon>Bacillati</taxon>
        <taxon>Actinomycetota</taxon>
        <taxon>Actinomycetes</taxon>
        <taxon>Nakamurellales</taxon>
        <taxon>Nakamurellaceae</taxon>
        <taxon>Nakamurella</taxon>
    </lineage>
</organism>
<evidence type="ECO:0000256" key="2">
    <source>
        <dbReference type="ARBA" id="ARBA00023125"/>
    </source>
</evidence>
<dbReference type="SUPFAM" id="SSF47413">
    <property type="entry name" value="lambda repressor-like DNA-binding domains"/>
    <property type="match status" value="1"/>
</dbReference>
<keyword evidence="3" id="KW-0804">Transcription</keyword>
<keyword evidence="1" id="KW-0805">Transcription regulation</keyword>
<sequence>MTLQTIADAVGVSRMTVSNAFSGSGRISAELRDRVLAAADELGYAGPDPAARAFTRGSTGVVGVLVNAKLGDVFSDEVSSALLGGVADGLTGSGLSLTLLSTQEAVDGRIPARDVPMDATLVFTNQYDAQSLHWLQRRSLPLVLLDQEPLAGVAAVNVDDLGGARQAAEHLLQLGHRRIGIVTVGLTPPFGLQTDPFAALPADEAHITRQRIQGWVHACSAAQVTPVMVKQPKTPYQPEAGGYAALNTMLEVDPTITGVLCYSDRFAHGVLNAAHDRGLRVPDDLSVIGFDDSPIAVNLRPPLTTVRQDPAEKGRVAAALLIAAVRNDHSARNTPAPDAARKLLPTLLISRASTAVPPVPAP</sequence>
<evidence type="ECO:0000259" key="4">
    <source>
        <dbReference type="PROSITE" id="PS50932"/>
    </source>
</evidence>
<dbReference type="RefSeq" id="WP_229674763.1">
    <property type="nucleotide sequence ID" value="NZ_BMNA01000024.1"/>
</dbReference>
<comment type="caution">
    <text evidence="5">The sequence shown here is derived from an EMBL/GenBank/DDBJ whole genome shotgun (WGS) entry which is preliminary data.</text>
</comment>
<dbReference type="InterPro" id="IPR010982">
    <property type="entry name" value="Lambda_DNA-bd_dom_sf"/>
</dbReference>
<dbReference type="SUPFAM" id="SSF53822">
    <property type="entry name" value="Periplasmic binding protein-like I"/>
    <property type="match status" value="1"/>
</dbReference>
<gene>
    <name evidence="5" type="ORF">GCM10011594_44190</name>
</gene>
<dbReference type="Gene3D" id="1.10.260.40">
    <property type="entry name" value="lambda repressor-like DNA-binding domains"/>
    <property type="match status" value="1"/>
</dbReference>
<dbReference type="Proteomes" id="UP000655208">
    <property type="component" value="Unassembled WGS sequence"/>
</dbReference>
<dbReference type="GO" id="GO:0000976">
    <property type="term" value="F:transcription cis-regulatory region binding"/>
    <property type="evidence" value="ECO:0007669"/>
    <property type="project" value="TreeGrafter"/>
</dbReference>
<dbReference type="InterPro" id="IPR000843">
    <property type="entry name" value="HTH_LacI"/>
</dbReference>